<keyword evidence="1" id="KW-0732">Signal</keyword>
<dbReference type="EMBL" id="JAWHZD010000003">
    <property type="protein sequence ID" value="MDV0841243.1"/>
    <property type="molecule type" value="Genomic_DNA"/>
</dbReference>
<reference evidence="2" key="1">
    <citation type="submission" date="2023-10" db="EMBL/GenBank/DDBJ databases">
        <title>Surveillance and assessment of the effects of hospital wastewater treatment on clearance of pathogenic bacterial and antimicrobial resistance genes.</title>
        <authorList>
            <person name="Wu Y."/>
        </authorList>
    </citation>
    <scope>NUCLEOTIDE SEQUENCE</scope>
    <source>
        <strain evidence="2">23-M-SRM-33-1</strain>
    </source>
</reference>
<sequence length="127" mass="13717">MISKAILLLTLVASAASVAAIGHDNTHEVRSLTKNEASVVDFAVRSHLVDGANAVLTMGGFITKSYDAYCGLVKPSQLDYEMPFFMLLVSYGQGDAFDSAVNVRIPGNQSEIEIVKKMCNQVGYTIR</sequence>
<comment type="caution">
    <text evidence="2">The sequence shown here is derived from an EMBL/GenBank/DDBJ whole genome shotgun (WGS) entry which is preliminary data.</text>
</comment>
<protein>
    <submittedName>
        <fullName evidence="2">Uncharacterized protein</fullName>
    </submittedName>
</protein>
<dbReference type="RefSeq" id="WP_135713814.1">
    <property type="nucleotide sequence ID" value="NZ_JAWHZD010000003.1"/>
</dbReference>
<evidence type="ECO:0000313" key="2">
    <source>
        <dbReference type="EMBL" id="MDV0841243.1"/>
    </source>
</evidence>
<evidence type="ECO:0000313" key="3">
    <source>
        <dbReference type="Proteomes" id="UP001284547"/>
    </source>
</evidence>
<evidence type="ECO:0000256" key="1">
    <source>
        <dbReference type="SAM" id="SignalP"/>
    </source>
</evidence>
<feature type="signal peptide" evidence="1">
    <location>
        <begin position="1"/>
        <end position="19"/>
    </location>
</feature>
<gene>
    <name evidence="2" type="ORF">RZP41_08150</name>
</gene>
<proteinExistence type="predicted"/>
<dbReference type="Proteomes" id="UP001284547">
    <property type="component" value="Unassembled WGS sequence"/>
</dbReference>
<name>A0AAW8XNJ4_9ENTR</name>
<feature type="chain" id="PRO_5043465745" evidence="1">
    <location>
        <begin position="20"/>
        <end position="127"/>
    </location>
</feature>
<organism evidence="2 3">
    <name type="scientific">Klebsiella quasipneumoniae subsp. quasipneumoniae</name>
    <dbReference type="NCBI Taxonomy" id="1667327"/>
    <lineage>
        <taxon>Bacteria</taxon>
        <taxon>Pseudomonadati</taxon>
        <taxon>Pseudomonadota</taxon>
        <taxon>Gammaproteobacteria</taxon>
        <taxon>Enterobacterales</taxon>
        <taxon>Enterobacteriaceae</taxon>
        <taxon>Klebsiella/Raoultella group</taxon>
        <taxon>Klebsiella</taxon>
        <taxon>Klebsiella pneumoniae complex</taxon>
    </lineage>
</organism>
<dbReference type="AlphaFoldDB" id="A0AAW8XNJ4"/>
<accession>A0AAW8XNJ4</accession>